<dbReference type="OrthoDB" id="9808735at2"/>
<keyword evidence="4" id="KW-1185">Reference proteome</keyword>
<dbReference type="SMART" id="SM00450">
    <property type="entry name" value="RHOD"/>
    <property type="match status" value="1"/>
</dbReference>
<keyword evidence="1" id="KW-1133">Transmembrane helix</keyword>
<dbReference type="CDD" id="cd00158">
    <property type="entry name" value="RHOD"/>
    <property type="match status" value="1"/>
</dbReference>
<protein>
    <submittedName>
        <fullName evidence="3">Rhodanese-like domain-containing protein</fullName>
    </submittedName>
</protein>
<dbReference type="RefSeq" id="WP_136854678.1">
    <property type="nucleotide sequence ID" value="NZ_SWCI01000022.1"/>
</dbReference>
<evidence type="ECO:0000313" key="3">
    <source>
        <dbReference type="EMBL" id="TKB46253.1"/>
    </source>
</evidence>
<comment type="caution">
    <text evidence="3">The sequence shown here is derived from an EMBL/GenBank/DDBJ whole genome shotgun (WGS) entry which is preliminary data.</text>
</comment>
<dbReference type="Gene3D" id="3.40.250.10">
    <property type="entry name" value="Rhodanese-like domain"/>
    <property type="match status" value="1"/>
</dbReference>
<dbReference type="InterPro" id="IPR036873">
    <property type="entry name" value="Rhodanese-like_dom_sf"/>
</dbReference>
<evidence type="ECO:0000313" key="4">
    <source>
        <dbReference type="Proteomes" id="UP000305674"/>
    </source>
</evidence>
<proteinExistence type="predicted"/>
<dbReference type="AlphaFoldDB" id="A0A4U1B8G6"/>
<keyword evidence="1" id="KW-0812">Transmembrane</keyword>
<keyword evidence="1" id="KW-0472">Membrane</keyword>
<accession>A0A4U1B8G6</accession>
<evidence type="ECO:0000256" key="1">
    <source>
        <dbReference type="SAM" id="Phobius"/>
    </source>
</evidence>
<dbReference type="Proteomes" id="UP000305674">
    <property type="component" value="Unassembled WGS sequence"/>
</dbReference>
<dbReference type="PANTHER" id="PTHR43031:SF18">
    <property type="entry name" value="RHODANESE-RELATED SULFURTRANSFERASES"/>
    <property type="match status" value="1"/>
</dbReference>
<dbReference type="SUPFAM" id="SSF52821">
    <property type="entry name" value="Rhodanese/Cell cycle control phosphatase"/>
    <property type="match status" value="1"/>
</dbReference>
<feature type="transmembrane region" description="Helical" evidence="1">
    <location>
        <begin position="12"/>
        <end position="30"/>
    </location>
</feature>
<evidence type="ECO:0000259" key="2">
    <source>
        <dbReference type="PROSITE" id="PS50206"/>
    </source>
</evidence>
<dbReference type="EMBL" id="SWCI01000022">
    <property type="protein sequence ID" value="TKB46253.1"/>
    <property type="molecule type" value="Genomic_DNA"/>
</dbReference>
<dbReference type="InterPro" id="IPR050229">
    <property type="entry name" value="GlpE_sulfurtransferase"/>
</dbReference>
<dbReference type="PROSITE" id="PS50206">
    <property type="entry name" value="RHODANESE_3"/>
    <property type="match status" value="1"/>
</dbReference>
<feature type="domain" description="Rhodanese" evidence="2">
    <location>
        <begin position="50"/>
        <end position="141"/>
    </location>
</feature>
<dbReference type="PANTHER" id="PTHR43031">
    <property type="entry name" value="FAD-DEPENDENT OXIDOREDUCTASE"/>
    <property type="match status" value="1"/>
</dbReference>
<name>A0A4U1B8G6_9GAMM</name>
<dbReference type="Pfam" id="PF00581">
    <property type="entry name" value="Rhodanese"/>
    <property type="match status" value="1"/>
</dbReference>
<sequence>MQEFIDFLGRHPMLSAAWVGLLVAFLFVTIKSAFSKVKSVPAQQAVQMINKEDAVVVDVRGEEEFRKGHIANAKHLPLAEIKNNQLSGLENHKSAPIIVVCNAGVSSVQAAQMLVSAGFEKVFSLQGGMTDWKAANLLVVRKKR</sequence>
<gene>
    <name evidence="3" type="ORF">FCL40_18105</name>
</gene>
<organism evidence="3 4">
    <name type="scientific">Ferrimonas sediminicola</name>
    <dbReference type="NCBI Taxonomy" id="2569538"/>
    <lineage>
        <taxon>Bacteria</taxon>
        <taxon>Pseudomonadati</taxon>
        <taxon>Pseudomonadota</taxon>
        <taxon>Gammaproteobacteria</taxon>
        <taxon>Alteromonadales</taxon>
        <taxon>Ferrimonadaceae</taxon>
        <taxon>Ferrimonas</taxon>
    </lineage>
</organism>
<reference evidence="3 4" key="1">
    <citation type="submission" date="2019-04" db="EMBL/GenBank/DDBJ databases">
        <authorList>
            <person name="Hwang J.C."/>
        </authorList>
    </citation>
    <scope>NUCLEOTIDE SEQUENCE [LARGE SCALE GENOMIC DNA]</scope>
    <source>
        <strain evidence="3 4">IMCC35001</strain>
    </source>
</reference>
<dbReference type="InterPro" id="IPR001763">
    <property type="entry name" value="Rhodanese-like_dom"/>
</dbReference>